<protein>
    <recommendedName>
        <fullName evidence="2">Aminoglycoside phosphotransferase domain-containing protein</fullName>
    </recommendedName>
</protein>
<dbReference type="SUPFAM" id="SSF52540">
    <property type="entry name" value="P-loop containing nucleoside triphosphate hydrolases"/>
    <property type="match status" value="1"/>
</dbReference>
<dbReference type="PANTHER" id="PTHR43883">
    <property type="entry name" value="SLR0207 PROTEIN"/>
    <property type="match status" value="1"/>
</dbReference>
<evidence type="ECO:0008006" key="2">
    <source>
        <dbReference type="Google" id="ProtNLM"/>
    </source>
</evidence>
<dbReference type="SUPFAM" id="SSF56112">
    <property type="entry name" value="Protein kinase-like (PK-like)"/>
    <property type="match status" value="1"/>
</dbReference>
<dbReference type="InterPro" id="IPR011009">
    <property type="entry name" value="Kinase-like_dom_sf"/>
</dbReference>
<evidence type="ECO:0000313" key="1">
    <source>
        <dbReference type="EMBL" id="SFV81217.1"/>
    </source>
</evidence>
<dbReference type="Gene3D" id="3.40.50.300">
    <property type="entry name" value="P-loop containing nucleotide triphosphate hydrolases"/>
    <property type="match status" value="1"/>
</dbReference>
<dbReference type="PANTHER" id="PTHR43883:SF1">
    <property type="entry name" value="GLUCONOKINASE"/>
    <property type="match status" value="1"/>
</dbReference>
<dbReference type="InterPro" id="IPR052732">
    <property type="entry name" value="Cell-binding_unc_protein"/>
</dbReference>
<proteinExistence type="predicted"/>
<accession>A0A1W1DIS4</accession>
<reference evidence="1" key="1">
    <citation type="submission" date="2016-10" db="EMBL/GenBank/DDBJ databases">
        <authorList>
            <person name="de Groot N.N."/>
        </authorList>
    </citation>
    <scope>NUCLEOTIDE SEQUENCE</scope>
</reference>
<dbReference type="AlphaFoldDB" id="A0A1W1DIS4"/>
<dbReference type="Pfam" id="PF13671">
    <property type="entry name" value="AAA_33"/>
    <property type="match status" value="1"/>
</dbReference>
<name>A0A1W1DIS4_9ZZZZ</name>
<gene>
    <name evidence="1" type="ORF">MNB_SUP05-6-103</name>
</gene>
<dbReference type="InterPro" id="IPR027417">
    <property type="entry name" value="P-loop_NTPase"/>
</dbReference>
<dbReference type="EMBL" id="FPHV01000053">
    <property type="protein sequence ID" value="SFV81217.1"/>
    <property type="molecule type" value="Genomic_DNA"/>
</dbReference>
<organism evidence="1">
    <name type="scientific">hydrothermal vent metagenome</name>
    <dbReference type="NCBI Taxonomy" id="652676"/>
    <lineage>
        <taxon>unclassified sequences</taxon>
        <taxon>metagenomes</taxon>
        <taxon>ecological metagenomes</taxon>
    </lineage>
</organism>
<sequence length="530" mass="61405">MVNIERLLLKPSAYPHHVDEVEHVETHISHIFLAGEYAYKVKKPLNLGFLDFSTLEARKHFCAEEVRLNSRLAKDIYIDVVSIIRNDDRVFIADKQTDKHTNVVEYAVRMHRFDREMELDKLLENHSKYWKDEWLDELCITVAKFHLDSNRAKINSGYGEVDVIFSFALENYIQIKQHLHNHQHIVKTSEQLQEWTALQKKRLSGEIDSRLKDGFVRECHGDMHLANMVHWKSKVQIFDGIEFSDELRWIDVISEVAFLVMDLESRERPDLAWQFLNGYLSLTGDYAGLSLLDFYRSYLASVRAKVLSIRCAQLNVRDTKEQKILLDGVEHYLALASTYTQPRKPSVIMLHGLSGSGKSTLAARLNERLLAIWIRSDVERKRLFGLFDGSQVSLLKGDMYAPEVTKVTYQRLLDLTKSIIEDGYSVIVDATFLQLNERQMFYQAFDKTDVPIIILDLQVENNELRERVLKRSNDQNNISDADVSVLEQQFHSLEPLKDTEKVTILHINANTILDSKVIANKVRKSINTTN</sequence>